<reference evidence="2" key="1">
    <citation type="submission" date="2008-03" db="EMBL/GenBank/DDBJ databases">
        <title>Complete sequence of chromosome of Beijerinckia indica subsp. indica ATCC 9039.</title>
        <authorList>
            <consortium name="US DOE Joint Genome Institute"/>
            <person name="Copeland A."/>
            <person name="Lucas S."/>
            <person name="Lapidus A."/>
            <person name="Glavina del Rio T."/>
            <person name="Dalin E."/>
            <person name="Tice H."/>
            <person name="Bruce D."/>
            <person name="Goodwin L."/>
            <person name="Pitluck S."/>
            <person name="LaButti K."/>
            <person name="Schmutz J."/>
            <person name="Larimer F."/>
            <person name="Land M."/>
            <person name="Hauser L."/>
            <person name="Kyrpides N."/>
            <person name="Mikhailova N."/>
            <person name="Dunfield P.F."/>
            <person name="Dedysh S.N."/>
            <person name="Liesack W."/>
            <person name="Saw J.H."/>
            <person name="Alam M."/>
            <person name="Chen Y."/>
            <person name="Murrell J.C."/>
            <person name="Richardson P."/>
        </authorList>
    </citation>
    <scope>NUCLEOTIDE SEQUENCE [LARGE SCALE GENOMIC DNA]</scope>
    <source>
        <strain evidence="2">ATCC 9039 / DSM 1715 / NCIMB 8712</strain>
    </source>
</reference>
<protein>
    <submittedName>
        <fullName evidence="1">Uncharacterized protein</fullName>
    </submittedName>
</protein>
<organism evidence="1 2">
    <name type="scientific">Beijerinckia indica subsp. indica (strain ATCC 9039 / DSM 1715 / NCIMB 8712)</name>
    <dbReference type="NCBI Taxonomy" id="395963"/>
    <lineage>
        <taxon>Bacteria</taxon>
        <taxon>Pseudomonadati</taxon>
        <taxon>Pseudomonadota</taxon>
        <taxon>Alphaproteobacteria</taxon>
        <taxon>Hyphomicrobiales</taxon>
        <taxon>Beijerinckiaceae</taxon>
        <taxon>Beijerinckia</taxon>
    </lineage>
</organism>
<dbReference type="RefSeq" id="WP_012383219.1">
    <property type="nucleotide sequence ID" value="NC_010581.1"/>
</dbReference>
<accession>B2ICH2</accession>
<dbReference type="Proteomes" id="UP000001695">
    <property type="component" value="Chromosome"/>
</dbReference>
<dbReference type="eggNOG" id="ENOG50334RR">
    <property type="taxonomic scope" value="Bacteria"/>
</dbReference>
<name>B2ICH2_BEII9</name>
<dbReference type="AlphaFoldDB" id="B2ICH2"/>
<dbReference type="STRING" id="395963.Bind_0205"/>
<dbReference type="EMBL" id="CP001016">
    <property type="protein sequence ID" value="ACB93861.1"/>
    <property type="molecule type" value="Genomic_DNA"/>
</dbReference>
<dbReference type="HOGENOM" id="CLU_163848_0_0_5"/>
<dbReference type="KEGG" id="bid:Bind_0205"/>
<gene>
    <name evidence="1" type="ordered locus">Bind_0205</name>
</gene>
<sequence length="123" mass="13029">MPLPVLSSGVFSHVMRTRRTTFRILLFVIGGIALVSALRATADATPGHLLIIPTEDGYGVETCLTSDAACGRVVADAWCQANGHANAEAYGRAGDRIKDLASSRDEAQLKSLRPDSLVVSCTD</sequence>
<evidence type="ECO:0000313" key="2">
    <source>
        <dbReference type="Proteomes" id="UP000001695"/>
    </source>
</evidence>
<evidence type="ECO:0000313" key="1">
    <source>
        <dbReference type="EMBL" id="ACB93861.1"/>
    </source>
</evidence>
<dbReference type="OrthoDB" id="9150143at2"/>
<reference evidence="1 2" key="2">
    <citation type="journal article" date="2010" name="J. Bacteriol.">
        <title>Complete genome sequence of Beijerinckia indica subsp. indica.</title>
        <authorList>
            <person name="Tamas I."/>
            <person name="Dedysh S.N."/>
            <person name="Liesack W."/>
            <person name="Stott M.B."/>
            <person name="Alam M."/>
            <person name="Murrell J.C."/>
            <person name="Dunfield P.F."/>
        </authorList>
    </citation>
    <scope>NUCLEOTIDE SEQUENCE [LARGE SCALE GENOMIC DNA]</scope>
    <source>
        <strain evidence="2">ATCC 9039 / DSM 1715 / NCIMB 8712</strain>
    </source>
</reference>
<keyword evidence="2" id="KW-1185">Reference proteome</keyword>
<proteinExistence type="predicted"/>